<gene>
    <name evidence="2" type="ORF">IPP15_16980</name>
</gene>
<comment type="caution">
    <text evidence="2">The sequence shown here is derived from an EMBL/GenBank/DDBJ whole genome shotgun (WGS) entry which is preliminary data.</text>
</comment>
<evidence type="ECO:0000313" key="3">
    <source>
        <dbReference type="Proteomes" id="UP000808337"/>
    </source>
</evidence>
<keyword evidence="1" id="KW-0812">Transmembrane</keyword>
<evidence type="ECO:0000256" key="1">
    <source>
        <dbReference type="SAM" id="Phobius"/>
    </source>
</evidence>
<dbReference type="EMBL" id="JADKGY010000029">
    <property type="protein sequence ID" value="MBK9984035.1"/>
    <property type="molecule type" value="Genomic_DNA"/>
</dbReference>
<feature type="transmembrane region" description="Helical" evidence="1">
    <location>
        <begin position="14"/>
        <end position="35"/>
    </location>
</feature>
<accession>A0A9D7SYJ4</accession>
<keyword evidence="1" id="KW-0472">Membrane</keyword>
<protein>
    <submittedName>
        <fullName evidence="2">Uncharacterized protein</fullName>
    </submittedName>
</protein>
<sequence length="145" mass="17208">MDFLTPAMLHWRRIFVIMLFMISISILTSKFSTFTTDQTIQKSIRDIASKCPIHYENGITMDSIKLMPSRELTFYVTDTKDILTIHEKDRMEESFRQAYGKIIKDDALDYFRKNGFVFVYYFLNTEGNLIFSFRLNGHNDKLKMM</sequence>
<evidence type="ECO:0000313" key="2">
    <source>
        <dbReference type="EMBL" id="MBK9984035.1"/>
    </source>
</evidence>
<organism evidence="2 3">
    <name type="scientific">Candidatus Opimibacter skivensis</name>
    <dbReference type="NCBI Taxonomy" id="2982028"/>
    <lineage>
        <taxon>Bacteria</taxon>
        <taxon>Pseudomonadati</taxon>
        <taxon>Bacteroidota</taxon>
        <taxon>Saprospiria</taxon>
        <taxon>Saprospirales</taxon>
        <taxon>Saprospiraceae</taxon>
        <taxon>Candidatus Opimibacter</taxon>
    </lineage>
</organism>
<reference evidence="2 3" key="1">
    <citation type="submission" date="2020-10" db="EMBL/GenBank/DDBJ databases">
        <title>Connecting structure to function with the recovery of over 1000 high-quality activated sludge metagenome-assembled genomes encoding full-length rRNA genes using long-read sequencing.</title>
        <authorList>
            <person name="Singleton C.M."/>
            <person name="Petriglieri F."/>
            <person name="Kristensen J.M."/>
            <person name="Kirkegaard R.H."/>
            <person name="Michaelsen T.Y."/>
            <person name="Andersen M.H."/>
            <person name="Karst S.M."/>
            <person name="Dueholm M.S."/>
            <person name="Nielsen P.H."/>
            <person name="Albertsen M."/>
        </authorList>
    </citation>
    <scope>NUCLEOTIDE SEQUENCE [LARGE SCALE GENOMIC DNA]</scope>
    <source>
        <strain evidence="2">Ribe_18-Q3-R11-54_MAXAC.273</strain>
    </source>
</reference>
<dbReference type="Proteomes" id="UP000808337">
    <property type="component" value="Unassembled WGS sequence"/>
</dbReference>
<name>A0A9D7SYJ4_9BACT</name>
<proteinExistence type="predicted"/>
<keyword evidence="1" id="KW-1133">Transmembrane helix</keyword>
<dbReference type="AlphaFoldDB" id="A0A9D7SYJ4"/>